<dbReference type="GO" id="GO:0050684">
    <property type="term" value="P:regulation of mRNA processing"/>
    <property type="evidence" value="ECO:0007669"/>
    <property type="project" value="TreeGrafter"/>
</dbReference>
<dbReference type="InterPro" id="IPR036361">
    <property type="entry name" value="SAP_dom_sf"/>
</dbReference>
<dbReference type="EMBL" id="CACRXK020005769">
    <property type="protein sequence ID" value="CAB4007338.1"/>
    <property type="molecule type" value="Genomic_DNA"/>
</dbReference>
<comment type="subcellular location">
    <subcellularLocation>
        <location evidence="1">Nucleus</location>
    </subcellularLocation>
</comment>
<protein>
    <submittedName>
        <fullName evidence="4">SAFB-like transcription modulator isoform X1</fullName>
    </submittedName>
</protein>
<dbReference type="PANTHER" id="PTHR15683">
    <property type="entry name" value="SCAFFOLD ATTACHMENT FACTOR B-RELATED"/>
    <property type="match status" value="1"/>
</dbReference>
<keyword evidence="2" id="KW-0694">RNA-binding</keyword>
<organism evidence="4 5">
    <name type="scientific">Paramuricea clavata</name>
    <name type="common">Red gorgonian</name>
    <name type="synonym">Violescent sea-whip</name>
    <dbReference type="NCBI Taxonomy" id="317549"/>
    <lineage>
        <taxon>Eukaryota</taxon>
        <taxon>Metazoa</taxon>
        <taxon>Cnidaria</taxon>
        <taxon>Anthozoa</taxon>
        <taxon>Octocorallia</taxon>
        <taxon>Malacalcyonacea</taxon>
        <taxon>Plexauridae</taxon>
        <taxon>Paramuricea</taxon>
    </lineage>
</organism>
<evidence type="ECO:0000256" key="2">
    <source>
        <dbReference type="ARBA" id="ARBA00022884"/>
    </source>
</evidence>
<dbReference type="SMART" id="SM00513">
    <property type="entry name" value="SAP"/>
    <property type="match status" value="1"/>
</dbReference>
<dbReference type="AlphaFoldDB" id="A0A7D9ICV7"/>
<evidence type="ECO:0000256" key="1">
    <source>
        <dbReference type="ARBA" id="ARBA00004123"/>
    </source>
</evidence>
<comment type="caution">
    <text evidence="4">The sequence shown here is derived from an EMBL/GenBank/DDBJ whole genome shotgun (WGS) entry which is preliminary data.</text>
</comment>
<keyword evidence="3" id="KW-0539">Nucleus</keyword>
<dbReference type="InterPro" id="IPR051738">
    <property type="entry name" value="SAF_Modulators"/>
</dbReference>
<dbReference type="GO" id="GO:0043565">
    <property type="term" value="F:sequence-specific DNA binding"/>
    <property type="evidence" value="ECO:0007669"/>
    <property type="project" value="TreeGrafter"/>
</dbReference>
<keyword evidence="5" id="KW-1185">Reference proteome</keyword>
<dbReference type="SUPFAM" id="SSF68906">
    <property type="entry name" value="SAP domain"/>
    <property type="match status" value="1"/>
</dbReference>
<dbReference type="InterPro" id="IPR003034">
    <property type="entry name" value="SAP_dom"/>
</dbReference>
<dbReference type="GO" id="GO:0005634">
    <property type="term" value="C:nucleus"/>
    <property type="evidence" value="ECO:0007669"/>
    <property type="project" value="UniProtKB-SubCell"/>
</dbReference>
<dbReference type="OrthoDB" id="5975115at2759"/>
<name>A0A7D9ICV7_PARCT</name>
<dbReference type="PROSITE" id="PS50800">
    <property type="entry name" value="SAP"/>
    <property type="match status" value="1"/>
</dbReference>
<evidence type="ECO:0000313" key="5">
    <source>
        <dbReference type="Proteomes" id="UP001152795"/>
    </source>
</evidence>
<gene>
    <name evidence="4" type="ORF">PACLA_8A075125</name>
</gene>
<dbReference type="GO" id="GO:0006357">
    <property type="term" value="P:regulation of transcription by RNA polymerase II"/>
    <property type="evidence" value="ECO:0007669"/>
    <property type="project" value="TreeGrafter"/>
</dbReference>
<proteinExistence type="predicted"/>
<dbReference type="Pfam" id="PF02037">
    <property type="entry name" value="SAP"/>
    <property type="match status" value="1"/>
</dbReference>
<sequence length="126" mass="13826">MASLGGKQLSQFRVVDLKTELEKRGLDNSGLKGALIERLEKSLLDYSAEISECVFSTEQGDEANKTAESEATQTPNSNLDAINKQSLQMKTAGKLLEQSIEINTATKETNCKETMTEFNPVPNKVD</sequence>
<dbReference type="Gene3D" id="1.10.720.30">
    <property type="entry name" value="SAP domain"/>
    <property type="match status" value="1"/>
</dbReference>
<evidence type="ECO:0000256" key="3">
    <source>
        <dbReference type="ARBA" id="ARBA00023242"/>
    </source>
</evidence>
<reference evidence="4" key="1">
    <citation type="submission" date="2020-04" db="EMBL/GenBank/DDBJ databases">
        <authorList>
            <person name="Alioto T."/>
            <person name="Alioto T."/>
            <person name="Gomez Garrido J."/>
        </authorList>
    </citation>
    <scope>NUCLEOTIDE SEQUENCE</scope>
    <source>
        <strain evidence="4">A484AB</strain>
    </source>
</reference>
<evidence type="ECO:0000313" key="4">
    <source>
        <dbReference type="EMBL" id="CAB4007338.1"/>
    </source>
</evidence>
<accession>A0A7D9ICV7</accession>
<dbReference type="GO" id="GO:0003723">
    <property type="term" value="F:RNA binding"/>
    <property type="evidence" value="ECO:0007669"/>
    <property type="project" value="UniProtKB-KW"/>
</dbReference>
<dbReference type="PANTHER" id="PTHR15683:SF8">
    <property type="entry name" value="SCAFFOLD ATTACHMENT FACTOR B, ISOFORM B"/>
    <property type="match status" value="1"/>
</dbReference>
<dbReference type="Proteomes" id="UP001152795">
    <property type="component" value="Unassembled WGS sequence"/>
</dbReference>